<keyword evidence="1" id="KW-0472">Membrane</keyword>
<protein>
    <submittedName>
        <fullName evidence="2">Uncharacterized protein</fullName>
    </submittedName>
</protein>
<dbReference type="EMBL" id="GISG01086518">
    <property type="protein sequence ID" value="MBA4633343.1"/>
    <property type="molecule type" value="Transcribed_RNA"/>
</dbReference>
<evidence type="ECO:0000313" key="2">
    <source>
        <dbReference type="EMBL" id="MBA4633343.1"/>
    </source>
</evidence>
<proteinExistence type="predicted"/>
<reference evidence="2" key="2">
    <citation type="submission" date="2020-07" db="EMBL/GenBank/DDBJ databases">
        <authorList>
            <person name="Vera ALvarez R."/>
            <person name="Arias-Moreno D.M."/>
            <person name="Jimenez-Jacinto V."/>
            <person name="Jimenez-Bremont J.F."/>
            <person name="Swaminathan K."/>
            <person name="Moose S.P."/>
            <person name="Guerrero-Gonzalez M.L."/>
            <person name="Marino-Ramirez L."/>
            <person name="Landsman D."/>
            <person name="Rodriguez-Kessler M."/>
            <person name="Delgado-Sanchez P."/>
        </authorList>
    </citation>
    <scope>NUCLEOTIDE SEQUENCE</scope>
    <source>
        <tissue evidence="2">Cladode</tissue>
    </source>
</reference>
<name>A0A7C9D793_OPUST</name>
<feature type="transmembrane region" description="Helical" evidence="1">
    <location>
        <begin position="68"/>
        <end position="87"/>
    </location>
</feature>
<accession>A0A7C9D793</accession>
<keyword evidence="1" id="KW-0812">Transmembrane</keyword>
<dbReference type="AlphaFoldDB" id="A0A7C9D793"/>
<reference evidence="2" key="1">
    <citation type="journal article" date="2013" name="J. Plant Res.">
        <title>Effect of fungi and light on seed germination of three Opuntia species from semiarid lands of central Mexico.</title>
        <authorList>
            <person name="Delgado-Sanchez P."/>
            <person name="Jimenez-Bremont J.F."/>
            <person name="Guerrero-Gonzalez Mde L."/>
            <person name="Flores J."/>
        </authorList>
    </citation>
    <scope>NUCLEOTIDE SEQUENCE</scope>
    <source>
        <tissue evidence="2">Cladode</tissue>
    </source>
</reference>
<organism evidence="2">
    <name type="scientific">Opuntia streptacantha</name>
    <name type="common">Prickly pear cactus</name>
    <name type="synonym">Opuntia cardona</name>
    <dbReference type="NCBI Taxonomy" id="393608"/>
    <lineage>
        <taxon>Eukaryota</taxon>
        <taxon>Viridiplantae</taxon>
        <taxon>Streptophyta</taxon>
        <taxon>Embryophyta</taxon>
        <taxon>Tracheophyta</taxon>
        <taxon>Spermatophyta</taxon>
        <taxon>Magnoliopsida</taxon>
        <taxon>eudicotyledons</taxon>
        <taxon>Gunneridae</taxon>
        <taxon>Pentapetalae</taxon>
        <taxon>Caryophyllales</taxon>
        <taxon>Cactineae</taxon>
        <taxon>Cactaceae</taxon>
        <taxon>Opuntioideae</taxon>
        <taxon>Opuntia</taxon>
    </lineage>
</organism>
<keyword evidence="1" id="KW-1133">Transmembrane helix</keyword>
<evidence type="ECO:0000256" key="1">
    <source>
        <dbReference type="SAM" id="Phobius"/>
    </source>
</evidence>
<sequence>MAFMKGLYLFGRRDPFMMFNGPILVQSLLLSTDSCLLRLQCLTRSAILFLILALVPITPSDGILREDFYAWLVLGICLVIWPSGTALRRSSLEQLRLSGL</sequence>
<feature type="transmembrane region" description="Helical" evidence="1">
    <location>
        <begin position="36"/>
        <end position="56"/>
    </location>
</feature>